<dbReference type="AlphaFoldDB" id="A0A367L127"/>
<accession>A0A367L127</accession>
<feature type="region of interest" description="Disordered" evidence="1">
    <location>
        <begin position="30"/>
        <end position="64"/>
    </location>
</feature>
<dbReference type="Proteomes" id="UP000253664">
    <property type="component" value="Unassembled WGS sequence"/>
</dbReference>
<protein>
    <submittedName>
        <fullName evidence="2">Uncharacterized protein</fullName>
    </submittedName>
</protein>
<comment type="caution">
    <text evidence="2">The sequence shown here is derived from an EMBL/GenBank/DDBJ whole genome shotgun (WGS) entry which is preliminary data.</text>
</comment>
<evidence type="ECO:0000313" key="3">
    <source>
        <dbReference type="Proteomes" id="UP000253664"/>
    </source>
</evidence>
<keyword evidence="3" id="KW-1185">Reference proteome</keyword>
<evidence type="ECO:0000313" key="2">
    <source>
        <dbReference type="EMBL" id="RCI08124.1"/>
    </source>
</evidence>
<gene>
    <name evidence="2" type="ORF">L249_6295</name>
</gene>
<sequence>MVTPRCAVRRPMVNGDMEFVAIGSWKGNDDVAKREKYDERRRRGKTCVSDGDGDGDGDGYGNGG</sequence>
<proteinExistence type="predicted"/>
<evidence type="ECO:0000256" key="1">
    <source>
        <dbReference type="SAM" id="MobiDB-lite"/>
    </source>
</evidence>
<name>A0A367L127_9HYPO</name>
<organism evidence="2 3">
    <name type="scientific">Ophiocordyceps polyrhachis-furcata BCC 54312</name>
    <dbReference type="NCBI Taxonomy" id="1330021"/>
    <lineage>
        <taxon>Eukaryota</taxon>
        <taxon>Fungi</taxon>
        <taxon>Dikarya</taxon>
        <taxon>Ascomycota</taxon>
        <taxon>Pezizomycotina</taxon>
        <taxon>Sordariomycetes</taxon>
        <taxon>Hypocreomycetidae</taxon>
        <taxon>Hypocreales</taxon>
        <taxon>Ophiocordycipitaceae</taxon>
        <taxon>Ophiocordyceps</taxon>
    </lineage>
</organism>
<reference evidence="2 3" key="1">
    <citation type="journal article" date="2015" name="BMC Genomics">
        <title>Insights from the genome of Ophiocordyceps polyrhachis-furcata to pathogenicity and host specificity in insect fungi.</title>
        <authorList>
            <person name="Wichadakul D."/>
            <person name="Kobmoo N."/>
            <person name="Ingsriswang S."/>
            <person name="Tangphatsornruang S."/>
            <person name="Chantasingh D."/>
            <person name="Luangsa-ard J.J."/>
            <person name="Eurwilaichitr L."/>
        </authorList>
    </citation>
    <scope>NUCLEOTIDE SEQUENCE [LARGE SCALE GENOMIC DNA]</scope>
    <source>
        <strain evidence="2 3">BCC 54312</strain>
    </source>
</reference>
<feature type="compositionally biased region" description="Basic and acidic residues" evidence="1">
    <location>
        <begin position="30"/>
        <end position="41"/>
    </location>
</feature>
<dbReference type="EMBL" id="LKCN02000021">
    <property type="protein sequence ID" value="RCI08124.1"/>
    <property type="molecule type" value="Genomic_DNA"/>
</dbReference>